<dbReference type="Proteomes" id="UP000799423">
    <property type="component" value="Unassembled WGS sequence"/>
</dbReference>
<dbReference type="AlphaFoldDB" id="A0A6A7BDM6"/>
<proteinExistence type="predicted"/>
<gene>
    <name evidence="1" type="ORF">T440DRAFT_466966</name>
</gene>
<sequence length="79" mass="9207">MTKPPSNRAPLAAAPQPLLFFLPSNPRHTESACWDHDPTTYCTAWRFVTMRAIFGWSWWYVCWMFQWFDSTCGVCGEAQ</sequence>
<protein>
    <submittedName>
        <fullName evidence="1">Uncharacterized protein</fullName>
    </submittedName>
</protein>
<organism evidence="1 2">
    <name type="scientific">Plenodomus tracheiphilus IPT5</name>
    <dbReference type="NCBI Taxonomy" id="1408161"/>
    <lineage>
        <taxon>Eukaryota</taxon>
        <taxon>Fungi</taxon>
        <taxon>Dikarya</taxon>
        <taxon>Ascomycota</taxon>
        <taxon>Pezizomycotina</taxon>
        <taxon>Dothideomycetes</taxon>
        <taxon>Pleosporomycetidae</taxon>
        <taxon>Pleosporales</taxon>
        <taxon>Pleosporineae</taxon>
        <taxon>Leptosphaeriaceae</taxon>
        <taxon>Plenodomus</taxon>
    </lineage>
</organism>
<accession>A0A6A7BDM6</accession>
<evidence type="ECO:0000313" key="1">
    <source>
        <dbReference type="EMBL" id="KAF2852258.1"/>
    </source>
</evidence>
<reference evidence="1" key="1">
    <citation type="submission" date="2020-01" db="EMBL/GenBank/DDBJ databases">
        <authorList>
            <consortium name="DOE Joint Genome Institute"/>
            <person name="Haridas S."/>
            <person name="Albert R."/>
            <person name="Binder M."/>
            <person name="Bloem J."/>
            <person name="Labutti K."/>
            <person name="Salamov A."/>
            <person name="Andreopoulos B."/>
            <person name="Baker S.E."/>
            <person name="Barry K."/>
            <person name="Bills G."/>
            <person name="Bluhm B.H."/>
            <person name="Cannon C."/>
            <person name="Castanera R."/>
            <person name="Culley D.E."/>
            <person name="Daum C."/>
            <person name="Ezra D."/>
            <person name="Gonzalez J.B."/>
            <person name="Henrissat B."/>
            <person name="Kuo A."/>
            <person name="Liang C."/>
            <person name="Lipzen A."/>
            <person name="Lutzoni F."/>
            <person name="Magnuson J."/>
            <person name="Mondo S."/>
            <person name="Nolan M."/>
            <person name="Ohm R."/>
            <person name="Pangilinan J."/>
            <person name="Park H.-J."/>
            <person name="Ramirez L."/>
            <person name="Alfaro M."/>
            <person name="Sun H."/>
            <person name="Tritt A."/>
            <person name="Yoshinaga Y."/>
            <person name="Zwiers L.-H."/>
            <person name="Turgeon B.G."/>
            <person name="Goodwin S.B."/>
            <person name="Spatafora J.W."/>
            <person name="Crous P.W."/>
            <person name="Grigoriev I.V."/>
        </authorList>
    </citation>
    <scope>NUCLEOTIDE SEQUENCE</scope>
    <source>
        <strain evidence="1">IPT5</strain>
    </source>
</reference>
<dbReference type="EMBL" id="MU006299">
    <property type="protein sequence ID" value="KAF2852258.1"/>
    <property type="molecule type" value="Genomic_DNA"/>
</dbReference>
<keyword evidence="2" id="KW-1185">Reference proteome</keyword>
<name>A0A6A7BDM6_9PLEO</name>
<evidence type="ECO:0000313" key="2">
    <source>
        <dbReference type="Proteomes" id="UP000799423"/>
    </source>
</evidence>